<accession>A0A8X6GEP1</accession>
<name>A0A8X6GEP1_TRICU</name>
<gene>
    <name evidence="1" type="primary">AVEN_224786_1</name>
    <name evidence="1" type="ORF">TNCT_728091</name>
</gene>
<evidence type="ECO:0000313" key="1">
    <source>
        <dbReference type="EMBL" id="GFR02867.1"/>
    </source>
</evidence>
<dbReference type="AlphaFoldDB" id="A0A8X6GEP1"/>
<protein>
    <submittedName>
        <fullName evidence="1">Uncharacterized protein</fullName>
    </submittedName>
</protein>
<dbReference type="EMBL" id="BMAO01015593">
    <property type="protein sequence ID" value="GFR02867.1"/>
    <property type="molecule type" value="Genomic_DNA"/>
</dbReference>
<reference evidence="1" key="1">
    <citation type="submission" date="2020-07" db="EMBL/GenBank/DDBJ databases">
        <title>Multicomponent nature underlies the extraordinary mechanical properties of spider dragline silk.</title>
        <authorList>
            <person name="Kono N."/>
            <person name="Nakamura H."/>
            <person name="Mori M."/>
            <person name="Yoshida Y."/>
            <person name="Ohtoshi R."/>
            <person name="Malay A.D."/>
            <person name="Moran D.A.P."/>
            <person name="Tomita M."/>
            <person name="Numata K."/>
            <person name="Arakawa K."/>
        </authorList>
    </citation>
    <scope>NUCLEOTIDE SEQUENCE</scope>
</reference>
<sequence>MIRILDWVKRFTKNCQKKVINQESFLSVDEVQDSRGTLQLLPADSFPETGGSIKGLLTMRNQSGLRRVKTKIIERDDSYAFRYPVSLPSRHYIVDCLIRDYHLVSLTLDFIYCPGKWSLSVDGFEQMGVYYFWNLHQCRVDTLIVLGVEV</sequence>
<dbReference type="Proteomes" id="UP000887116">
    <property type="component" value="Unassembled WGS sequence"/>
</dbReference>
<comment type="caution">
    <text evidence="1">The sequence shown here is derived from an EMBL/GenBank/DDBJ whole genome shotgun (WGS) entry which is preliminary data.</text>
</comment>
<proteinExistence type="predicted"/>
<keyword evidence="2" id="KW-1185">Reference proteome</keyword>
<organism evidence="1 2">
    <name type="scientific">Trichonephila clavata</name>
    <name type="common">Joro spider</name>
    <name type="synonym">Nephila clavata</name>
    <dbReference type="NCBI Taxonomy" id="2740835"/>
    <lineage>
        <taxon>Eukaryota</taxon>
        <taxon>Metazoa</taxon>
        <taxon>Ecdysozoa</taxon>
        <taxon>Arthropoda</taxon>
        <taxon>Chelicerata</taxon>
        <taxon>Arachnida</taxon>
        <taxon>Araneae</taxon>
        <taxon>Araneomorphae</taxon>
        <taxon>Entelegynae</taxon>
        <taxon>Araneoidea</taxon>
        <taxon>Nephilidae</taxon>
        <taxon>Trichonephila</taxon>
    </lineage>
</organism>
<dbReference type="OrthoDB" id="6431845at2759"/>
<evidence type="ECO:0000313" key="2">
    <source>
        <dbReference type="Proteomes" id="UP000887116"/>
    </source>
</evidence>